<dbReference type="InterPro" id="IPR036514">
    <property type="entry name" value="SGNH_hydro_sf"/>
</dbReference>
<dbReference type="SUPFAM" id="SSF52266">
    <property type="entry name" value="SGNH hydrolase"/>
    <property type="match status" value="1"/>
</dbReference>
<dbReference type="NCBIfam" id="TIGR02604">
    <property type="entry name" value="Piru_Ver_Nterm"/>
    <property type="match status" value="1"/>
</dbReference>
<dbReference type="Gene3D" id="1.25.10.10">
    <property type="entry name" value="Leucine-rich Repeat Variant"/>
    <property type="match status" value="1"/>
</dbReference>
<dbReference type="InterPro" id="IPR016024">
    <property type="entry name" value="ARM-type_fold"/>
</dbReference>
<dbReference type="CDD" id="cd01834">
    <property type="entry name" value="SGNH_hydrolase_like_2"/>
    <property type="match status" value="1"/>
</dbReference>
<dbReference type="InterPro" id="IPR055557">
    <property type="entry name" value="DUF7133"/>
</dbReference>
<accession>A0A5C6B4K5</accession>
<dbReference type="PANTHER" id="PTHR33546:SF1">
    <property type="entry name" value="LARGE, MULTIFUNCTIONAL SECRETED PROTEIN"/>
    <property type="match status" value="1"/>
</dbReference>
<gene>
    <name evidence="4" type="ORF">CA54_56400</name>
</gene>
<dbReference type="RefSeq" id="WP_231963209.1">
    <property type="nucleotide sequence ID" value="NZ_SJPP01000003.1"/>
</dbReference>
<dbReference type="EMBL" id="SJPP01000003">
    <property type="protein sequence ID" value="TWU07235.1"/>
    <property type="molecule type" value="Genomic_DNA"/>
</dbReference>
<dbReference type="Pfam" id="PF13472">
    <property type="entry name" value="Lipase_GDSL_2"/>
    <property type="match status" value="1"/>
</dbReference>
<sequence precursor="true">MLKMRTMFLLALIGLCAGNGFAEESGPLKLNKGDHVVLIGNTLAERMQHFGHFESLLHSRFPQHELVVRNLGWSADELTLRPRSKDFQDHGHNLEDHKPNVVIACFGFNESFTGPEGLPKFVADLEDFIKTTTTTKYNGKAPPQLVLFSPIAQEDTGRPGVTDGKANNENIKAYTEAIAEVAKRNNVIFVDLFTPSQKLMHDADQKLTINGVHLNDYGYSQLAPVMETALFGPRPASAGQADLNKVRAEVNEKNRQFWYDHRAVNGFYIYGGRKEPFGVVNFPDEFKKLRKMIALRDRRVWDVAQGKSVPDKIDDTVAGEIKKVPTNFEREIVITKPEDTLKTFTLPDGYEANLFASDDQFPELQNPVQFTFDARGRLWVCTMNSYPMYLPGTPVDDKILILEDTDGDGRADKSTVFADGLHVPTGIELGDGGVYVAQQPNLMFLKDTDGDDVADERSIVLHGFDTADSHHSLSAFTWGPGGGLYFQEGTFHHTQVETPYGPVRCKNAGVYRYEPKTEKLDVFVSYGFANPWGHTFDGWGQNFVADASGGANYYGTAFSGQVDYPHKHGKMKQFFTKQWRPTSGCEFVSSGNFPDDAQGNYLLNNCIGFHGVLQYRMKDDGSGFAADPVQPLLQSSDQNFRPVDLQFGPDGALYLVDWFNPLIGHMQHSLRDPNRDKNHGRIWRIRHKDRPLVTPAKIAGQPIPALLDLLKTYEDRTRYRVRRELRERDTAEVMAALDAWIAGLDQADENYQHNLLEALWVHQHHDVVDEDFLKQLLRSPDYRVRAAATRVLCYWRDRVNKPLALLQVQVNDEHPRVRLEAVRALSFFDSAEAQAVLYEALTHPDDDYLKYTFKETLDTLDRRLGNQK</sequence>
<dbReference type="InterPro" id="IPR011041">
    <property type="entry name" value="Quinoprot_gluc/sorb_DH_b-prop"/>
</dbReference>
<dbReference type="SUPFAM" id="SSF48371">
    <property type="entry name" value="ARM repeat"/>
    <property type="match status" value="1"/>
</dbReference>
<dbReference type="InterPro" id="IPR013428">
    <property type="entry name" value="Membrane-bound_put_N"/>
</dbReference>
<feature type="domain" description="DUF7133" evidence="3">
    <location>
        <begin position="336"/>
        <end position="689"/>
    </location>
</feature>
<dbReference type="Pfam" id="PF13646">
    <property type="entry name" value="HEAT_2"/>
    <property type="match status" value="1"/>
</dbReference>
<dbReference type="InterPro" id="IPR013830">
    <property type="entry name" value="SGNH_hydro"/>
</dbReference>
<evidence type="ECO:0000259" key="3">
    <source>
        <dbReference type="Pfam" id="PF23500"/>
    </source>
</evidence>
<evidence type="ECO:0000313" key="4">
    <source>
        <dbReference type="EMBL" id="TWU07235.1"/>
    </source>
</evidence>
<dbReference type="InterPro" id="IPR011989">
    <property type="entry name" value="ARM-like"/>
</dbReference>
<dbReference type="SUPFAM" id="SSF50952">
    <property type="entry name" value="Soluble quinoprotein glucose dehydrogenase"/>
    <property type="match status" value="1"/>
</dbReference>
<dbReference type="InterPro" id="IPR011042">
    <property type="entry name" value="6-blade_b-propeller_TolB-like"/>
</dbReference>
<dbReference type="Proteomes" id="UP000320735">
    <property type="component" value="Unassembled WGS sequence"/>
</dbReference>
<feature type="chain" id="PRO_5023065902" evidence="1">
    <location>
        <begin position="23"/>
        <end position="868"/>
    </location>
</feature>
<comment type="caution">
    <text evidence="4">The sequence shown here is derived from an EMBL/GenBank/DDBJ whole genome shotgun (WGS) entry which is preliminary data.</text>
</comment>
<keyword evidence="5" id="KW-1185">Reference proteome</keyword>
<evidence type="ECO:0000313" key="5">
    <source>
        <dbReference type="Proteomes" id="UP000320735"/>
    </source>
</evidence>
<dbReference type="GO" id="GO:0016788">
    <property type="term" value="F:hydrolase activity, acting on ester bonds"/>
    <property type="evidence" value="ECO:0007669"/>
    <property type="project" value="UniProtKB-ARBA"/>
</dbReference>
<evidence type="ECO:0000259" key="2">
    <source>
        <dbReference type="Pfam" id="PF13472"/>
    </source>
</evidence>
<feature type="signal peptide" evidence="1">
    <location>
        <begin position="1"/>
        <end position="22"/>
    </location>
</feature>
<dbReference type="PANTHER" id="PTHR33546">
    <property type="entry name" value="LARGE, MULTIFUNCTIONAL SECRETED PROTEIN-RELATED"/>
    <property type="match status" value="1"/>
</dbReference>
<dbReference type="Gene3D" id="3.40.50.1110">
    <property type="entry name" value="SGNH hydrolase"/>
    <property type="match status" value="1"/>
</dbReference>
<dbReference type="Gene3D" id="2.120.10.30">
    <property type="entry name" value="TolB, C-terminal domain"/>
    <property type="match status" value="1"/>
</dbReference>
<proteinExistence type="predicted"/>
<feature type="domain" description="SGNH hydrolase-type esterase" evidence="2">
    <location>
        <begin position="53"/>
        <end position="219"/>
    </location>
</feature>
<dbReference type="Pfam" id="PF23500">
    <property type="entry name" value="DUF7133"/>
    <property type="match status" value="1"/>
</dbReference>
<organism evidence="4 5">
    <name type="scientific">Symmachiella macrocystis</name>
    <dbReference type="NCBI Taxonomy" id="2527985"/>
    <lineage>
        <taxon>Bacteria</taxon>
        <taxon>Pseudomonadati</taxon>
        <taxon>Planctomycetota</taxon>
        <taxon>Planctomycetia</taxon>
        <taxon>Planctomycetales</taxon>
        <taxon>Planctomycetaceae</taxon>
        <taxon>Symmachiella</taxon>
    </lineage>
</organism>
<reference evidence="4 5" key="1">
    <citation type="submission" date="2019-02" db="EMBL/GenBank/DDBJ databases">
        <title>Deep-cultivation of Planctomycetes and their phenomic and genomic characterization uncovers novel biology.</title>
        <authorList>
            <person name="Wiegand S."/>
            <person name="Jogler M."/>
            <person name="Boedeker C."/>
            <person name="Pinto D."/>
            <person name="Vollmers J."/>
            <person name="Rivas-Marin E."/>
            <person name="Kohn T."/>
            <person name="Peeters S.H."/>
            <person name="Heuer A."/>
            <person name="Rast P."/>
            <person name="Oberbeckmann S."/>
            <person name="Bunk B."/>
            <person name="Jeske O."/>
            <person name="Meyerdierks A."/>
            <person name="Storesund J.E."/>
            <person name="Kallscheuer N."/>
            <person name="Luecker S."/>
            <person name="Lage O.M."/>
            <person name="Pohl T."/>
            <person name="Merkel B.J."/>
            <person name="Hornburger P."/>
            <person name="Mueller R.-W."/>
            <person name="Bruemmer F."/>
            <person name="Labrenz M."/>
            <person name="Spormann A.M."/>
            <person name="Op Den Camp H."/>
            <person name="Overmann J."/>
            <person name="Amann R."/>
            <person name="Jetten M.S.M."/>
            <person name="Mascher T."/>
            <person name="Medema M.H."/>
            <person name="Devos D.P."/>
            <person name="Kaster A.-K."/>
            <person name="Ovreas L."/>
            <person name="Rohde M."/>
            <person name="Galperin M.Y."/>
            <person name="Jogler C."/>
        </authorList>
    </citation>
    <scope>NUCLEOTIDE SEQUENCE [LARGE SCALE GENOMIC DNA]</scope>
    <source>
        <strain evidence="4 5">CA54</strain>
    </source>
</reference>
<protein>
    <submittedName>
        <fullName evidence="4">HEAT repeat protein</fullName>
    </submittedName>
</protein>
<keyword evidence="1" id="KW-0732">Signal</keyword>
<evidence type="ECO:0000256" key="1">
    <source>
        <dbReference type="SAM" id="SignalP"/>
    </source>
</evidence>
<name>A0A5C6B4K5_9PLAN</name>
<dbReference type="AlphaFoldDB" id="A0A5C6B4K5"/>